<protein>
    <recommendedName>
        <fullName evidence="2">CRAL-TRIO domain-containing protein</fullName>
    </recommendedName>
</protein>
<dbReference type="PANTHER" id="PTHR48411">
    <property type="entry name" value="OS01G0948300 PROTEIN"/>
    <property type="match status" value="1"/>
</dbReference>
<organism evidence="3 4">
    <name type="scientific">Ceratopteris richardii</name>
    <name type="common">Triangle waterfern</name>
    <dbReference type="NCBI Taxonomy" id="49495"/>
    <lineage>
        <taxon>Eukaryota</taxon>
        <taxon>Viridiplantae</taxon>
        <taxon>Streptophyta</taxon>
        <taxon>Embryophyta</taxon>
        <taxon>Tracheophyta</taxon>
        <taxon>Polypodiopsida</taxon>
        <taxon>Polypodiidae</taxon>
        <taxon>Polypodiales</taxon>
        <taxon>Pteridineae</taxon>
        <taxon>Pteridaceae</taxon>
        <taxon>Parkerioideae</taxon>
        <taxon>Ceratopteris</taxon>
    </lineage>
</organism>
<dbReference type="SUPFAM" id="SSF52087">
    <property type="entry name" value="CRAL/TRIO domain"/>
    <property type="match status" value="1"/>
</dbReference>
<dbReference type="Gene3D" id="3.40.525.10">
    <property type="entry name" value="CRAL-TRIO lipid binding domain"/>
    <property type="match status" value="1"/>
</dbReference>
<feature type="region of interest" description="Disordered" evidence="1">
    <location>
        <begin position="1"/>
        <end position="23"/>
    </location>
</feature>
<evidence type="ECO:0000259" key="2">
    <source>
        <dbReference type="Pfam" id="PF13716"/>
    </source>
</evidence>
<evidence type="ECO:0000256" key="1">
    <source>
        <dbReference type="SAM" id="MobiDB-lite"/>
    </source>
</evidence>
<dbReference type="AlphaFoldDB" id="A0A8T2RLB2"/>
<dbReference type="Proteomes" id="UP000825935">
    <property type="component" value="Chromosome 26"/>
</dbReference>
<dbReference type="InterPro" id="IPR001251">
    <property type="entry name" value="CRAL-TRIO_dom"/>
</dbReference>
<proteinExistence type="predicted"/>
<dbReference type="Pfam" id="PF13716">
    <property type="entry name" value="CRAL_TRIO_2"/>
    <property type="match status" value="1"/>
</dbReference>
<dbReference type="PANTHER" id="PTHR48411:SF1">
    <property type="entry name" value="OS01G0948300 PROTEIN"/>
    <property type="match status" value="1"/>
</dbReference>
<feature type="domain" description="CRAL-TRIO" evidence="2">
    <location>
        <begin position="47"/>
        <end position="180"/>
    </location>
</feature>
<dbReference type="CDD" id="cd00170">
    <property type="entry name" value="SEC14"/>
    <property type="match status" value="1"/>
</dbReference>
<comment type="caution">
    <text evidence="3">The sequence shown here is derived from an EMBL/GenBank/DDBJ whole genome shotgun (WGS) entry which is preliminary data.</text>
</comment>
<dbReference type="InterPro" id="IPR036865">
    <property type="entry name" value="CRAL-TRIO_dom_sf"/>
</dbReference>
<feature type="compositionally biased region" description="Polar residues" evidence="1">
    <location>
        <begin position="7"/>
        <end position="17"/>
    </location>
</feature>
<dbReference type="EMBL" id="CM035431">
    <property type="protein sequence ID" value="KAH7296477.1"/>
    <property type="molecule type" value="Genomic_DNA"/>
</dbReference>
<reference evidence="3" key="1">
    <citation type="submission" date="2021-08" db="EMBL/GenBank/DDBJ databases">
        <title>WGS assembly of Ceratopteris richardii.</title>
        <authorList>
            <person name="Marchant D.B."/>
            <person name="Chen G."/>
            <person name="Jenkins J."/>
            <person name="Shu S."/>
            <person name="Leebens-Mack J."/>
            <person name="Grimwood J."/>
            <person name="Schmutz J."/>
            <person name="Soltis P."/>
            <person name="Soltis D."/>
            <person name="Chen Z.-H."/>
        </authorList>
    </citation>
    <scope>NUCLEOTIDE SEQUENCE</scope>
    <source>
        <strain evidence="3">Whitten #5841</strain>
        <tissue evidence="3">Leaf</tissue>
    </source>
</reference>
<sequence length="218" mass="25409">MRGSFSFAVNSEQSENQGPMDENTQEDQFLDLDELQFLSTEGIDRCGRRILRIVAKFVPAPVIDRSRLQDYVLYKLFTEVPQEPFCIIYFHAQAKWSENCPGIFNLRSIYEAIPQDFRQRLEAIYVVHPGAFSRMILATFGRLLSDGLYDKVKYISRLEFLWYDVRMGQVEVPEFVCKHDNLLEERPLMDYWIETDPFGTLSSSAINHCSLSEYSTVM</sequence>
<dbReference type="OrthoDB" id="365077at2759"/>
<keyword evidence="4" id="KW-1185">Reference proteome</keyword>
<dbReference type="OMA" id="AKWSENC"/>
<gene>
    <name evidence="3" type="ORF">KP509_26G024400</name>
</gene>
<accession>A0A8T2RLB2</accession>
<evidence type="ECO:0000313" key="3">
    <source>
        <dbReference type="EMBL" id="KAH7296477.1"/>
    </source>
</evidence>
<name>A0A8T2RLB2_CERRI</name>
<evidence type="ECO:0000313" key="4">
    <source>
        <dbReference type="Proteomes" id="UP000825935"/>
    </source>
</evidence>